<comment type="caution">
    <text evidence="7">The sequence shown here is derived from an EMBL/GenBank/DDBJ whole genome shotgun (WGS) entry which is preliminary data.</text>
</comment>
<dbReference type="InterPro" id="IPR005494">
    <property type="entry name" value="GSPS_pre-ATP-grasp-like_dom"/>
</dbReference>
<evidence type="ECO:0000256" key="5">
    <source>
        <dbReference type="ARBA" id="ARBA00022842"/>
    </source>
</evidence>
<keyword evidence="2" id="KW-0479">Metal-binding</keyword>
<name>A0A7X0DMS5_NOVIT</name>
<dbReference type="EMBL" id="JACIIX010000010">
    <property type="protein sequence ID" value="MBB6211275.1"/>
    <property type="molecule type" value="Genomic_DNA"/>
</dbReference>
<gene>
    <name evidence="7" type="ORF">FHS48_002712</name>
</gene>
<evidence type="ECO:0000256" key="3">
    <source>
        <dbReference type="ARBA" id="ARBA00022741"/>
    </source>
</evidence>
<evidence type="ECO:0000256" key="1">
    <source>
        <dbReference type="ARBA" id="ARBA00022598"/>
    </source>
</evidence>
<dbReference type="GO" id="GO:0046872">
    <property type="term" value="F:metal ion binding"/>
    <property type="evidence" value="ECO:0007669"/>
    <property type="project" value="UniProtKB-KW"/>
</dbReference>
<dbReference type="SUPFAM" id="SSF52440">
    <property type="entry name" value="PreATP-grasp domain"/>
    <property type="match status" value="1"/>
</dbReference>
<dbReference type="SUPFAM" id="SSF56059">
    <property type="entry name" value="Glutathione synthetase ATP-binding domain-like"/>
    <property type="match status" value="1"/>
</dbReference>
<evidence type="ECO:0000259" key="6">
    <source>
        <dbReference type="Pfam" id="PF03738"/>
    </source>
</evidence>
<dbReference type="RefSeq" id="WP_184264093.1">
    <property type="nucleotide sequence ID" value="NZ_JACIIX010000010.1"/>
</dbReference>
<keyword evidence="4" id="KW-0067">ATP-binding</keyword>
<dbReference type="Pfam" id="PF03738">
    <property type="entry name" value="GSP_synth"/>
    <property type="match status" value="1"/>
</dbReference>
<feature type="domain" description="Glutathionylspermidine synthase pre-ATP-grasp-like" evidence="6">
    <location>
        <begin position="12"/>
        <end position="388"/>
    </location>
</feature>
<sequence length="389" mass="43477">MERLSLPARPDWQALAERLGFGFHTMYGAPYWDETVAWRFSLTEIERDLEDPTAALHQMTLAAVDRVIGDETLLRRLAIPERFWDWIAASWARRDPSLYGRFDLAYDGSGPAKMLEYNADTPTSLYETAFFQWVWLEQAMEQRILPPGADQFNAVQDQLIARLADILPPDALTHFASVSGSDEDRGTVLYLEDCARQAGRHPVYVAMQDIGVDAAGRFADADSVLIQQLFKLYPWEMMLRDPFAEHLLTSPTRFLEPPWKAILSNKGLLPVLWQMFPGHPNLLPAWFAEDGPPDGADLSAGWVRKPLFSREGANVTLLTAAGTVREEADGPYGAEGWIGQAYAPLPCIAGQHMVVGSWVIGDTACGIGLREDSSAITRDLSRFVPHFIQ</sequence>
<keyword evidence="1" id="KW-0436">Ligase</keyword>
<evidence type="ECO:0000313" key="7">
    <source>
        <dbReference type="EMBL" id="MBB6211275.1"/>
    </source>
</evidence>
<keyword evidence="8" id="KW-1185">Reference proteome</keyword>
<evidence type="ECO:0000256" key="4">
    <source>
        <dbReference type="ARBA" id="ARBA00022840"/>
    </source>
</evidence>
<dbReference type="GO" id="GO:0005524">
    <property type="term" value="F:ATP binding"/>
    <property type="evidence" value="ECO:0007669"/>
    <property type="project" value="UniProtKB-KW"/>
</dbReference>
<reference evidence="7 8" key="1">
    <citation type="submission" date="2020-08" db="EMBL/GenBank/DDBJ databases">
        <title>Genomic Encyclopedia of Type Strains, Phase IV (KMG-IV): sequencing the most valuable type-strain genomes for metagenomic binning, comparative biology and taxonomic classification.</title>
        <authorList>
            <person name="Goeker M."/>
        </authorList>
    </citation>
    <scope>NUCLEOTIDE SEQUENCE [LARGE SCALE GENOMIC DNA]</scope>
    <source>
        <strain evidence="7 8">DSM 11590</strain>
    </source>
</reference>
<dbReference type="GO" id="GO:0016874">
    <property type="term" value="F:ligase activity"/>
    <property type="evidence" value="ECO:0007669"/>
    <property type="project" value="UniProtKB-KW"/>
</dbReference>
<accession>A0A7X0DMS5</accession>
<keyword evidence="3" id="KW-0547">Nucleotide-binding</keyword>
<protein>
    <submittedName>
        <fullName evidence="7">Glutathionylspermidine synthase</fullName>
    </submittedName>
</protein>
<organism evidence="7 8">
    <name type="scientific">Novispirillum itersonii</name>
    <name type="common">Aquaspirillum itersonii</name>
    <dbReference type="NCBI Taxonomy" id="189"/>
    <lineage>
        <taxon>Bacteria</taxon>
        <taxon>Pseudomonadati</taxon>
        <taxon>Pseudomonadota</taxon>
        <taxon>Alphaproteobacteria</taxon>
        <taxon>Rhodospirillales</taxon>
        <taxon>Novispirillaceae</taxon>
        <taxon>Novispirillum</taxon>
    </lineage>
</organism>
<dbReference type="AlphaFoldDB" id="A0A7X0DMS5"/>
<dbReference type="InterPro" id="IPR016185">
    <property type="entry name" value="PreATP-grasp_dom_sf"/>
</dbReference>
<evidence type="ECO:0000256" key="2">
    <source>
        <dbReference type="ARBA" id="ARBA00022723"/>
    </source>
</evidence>
<dbReference type="Proteomes" id="UP000544872">
    <property type="component" value="Unassembled WGS sequence"/>
</dbReference>
<proteinExistence type="predicted"/>
<keyword evidence="5" id="KW-0460">Magnesium</keyword>
<dbReference type="Gene3D" id="3.30.1490.330">
    <property type="match status" value="1"/>
</dbReference>
<evidence type="ECO:0000313" key="8">
    <source>
        <dbReference type="Proteomes" id="UP000544872"/>
    </source>
</evidence>